<dbReference type="Proteomes" id="UP001293254">
    <property type="component" value="Unassembled WGS sequence"/>
</dbReference>
<evidence type="ECO:0000256" key="4">
    <source>
        <dbReference type="ARBA" id="ARBA00023306"/>
    </source>
</evidence>
<evidence type="ECO:0000256" key="2">
    <source>
        <dbReference type="ARBA" id="ARBA00010274"/>
    </source>
</evidence>
<comment type="similarity">
    <text evidence="2 5">Belongs to the CDI family. ICK/KRP subfamily.</text>
</comment>
<evidence type="ECO:0000256" key="5">
    <source>
        <dbReference type="PIRNR" id="PIRNR017811"/>
    </source>
</evidence>
<organism evidence="7 8">
    <name type="scientific">Sesamum alatum</name>
    <dbReference type="NCBI Taxonomy" id="300844"/>
    <lineage>
        <taxon>Eukaryota</taxon>
        <taxon>Viridiplantae</taxon>
        <taxon>Streptophyta</taxon>
        <taxon>Embryophyta</taxon>
        <taxon>Tracheophyta</taxon>
        <taxon>Spermatophyta</taxon>
        <taxon>Magnoliopsida</taxon>
        <taxon>eudicotyledons</taxon>
        <taxon>Gunneridae</taxon>
        <taxon>Pentapetalae</taxon>
        <taxon>asterids</taxon>
        <taxon>lamiids</taxon>
        <taxon>Lamiales</taxon>
        <taxon>Pedaliaceae</taxon>
        <taxon>Sesamum</taxon>
    </lineage>
</organism>
<proteinExistence type="inferred from homology"/>
<dbReference type="InterPro" id="IPR044275">
    <property type="entry name" value="KRP"/>
</dbReference>
<keyword evidence="8" id="KW-1185">Reference proteome</keyword>
<evidence type="ECO:0000256" key="1">
    <source>
        <dbReference type="ARBA" id="ARBA00004642"/>
    </source>
</evidence>
<name>A0AAE1XXM8_9LAMI</name>
<dbReference type="Gene3D" id="4.10.365.10">
    <property type="entry name" value="p27"/>
    <property type="match status" value="1"/>
</dbReference>
<keyword evidence="4" id="KW-0131">Cell cycle</keyword>
<dbReference type="EMBL" id="JACGWO010000009">
    <property type="protein sequence ID" value="KAK4419487.1"/>
    <property type="molecule type" value="Genomic_DNA"/>
</dbReference>
<dbReference type="AlphaFoldDB" id="A0AAE1XXM8"/>
<dbReference type="GO" id="GO:0051726">
    <property type="term" value="P:regulation of cell cycle"/>
    <property type="evidence" value="ECO:0007669"/>
    <property type="project" value="InterPro"/>
</dbReference>
<protein>
    <recommendedName>
        <fullName evidence="5">Cyclin-dependent kinase inhibitor</fullName>
    </recommendedName>
</protein>
<dbReference type="GO" id="GO:0004861">
    <property type="term" value="F:cyclin-dependent protein serine/threonine kinase inhibitor activity"/>
    <property type="evidence" value="ECO:0007669"/>
    <property type="project" value="UniProtKB-UniRule"/>
</dbReference>
<gene>
    <name evidence="7" type="ORF">Salat_2361600</name>
</gene>
<dbReference type="GO" id="GO:0005654">
    <property type="term" value="C:nucleoplasm"/>
    <property type="evidence" value="ECO:0007669"/>
    <property type="project" value="UniProtKB-SubCell"/>
</dbReference>
<accession>A0AAE1XXM8</accession>
<evidence type="ECO:0000313" key="7">
    <source>
        <dbReference type="EMBL" id="KAK4419487.1"/>
    </source>
</evidence>
<evidence type="ECO:0000256" key="3">
    <source>
        <dbReference type="ARBA" id="ARBA00023013"/>
    </source>
</evidence>
<feature type="domain" description="Cyclin-dependent kinase inhibitor" evidence="6">
    <location>
        <begin position="169"/>
        <end position="212"/>
    </location>
</feature>
<dbReference type="Pfam" id="PF02234">
    <property type="entry name" value="CDI"/>
    <property type="match status" value="1"/>
</dbReference>
<comment type="subcellular location">
    <subcellularLocation>
        <location evidence="1">Nucleus</location>
        <location evidence="1">Nucleoplasm</location>
    </subcellularLocation>
</comment>
<dbReference type="InterPro" id="IPR003175">
    <property type="entry name" value="CDI_dom"/>
</dbReference>
<dbReference type="PIRSF" id="PIRSF017811">
    <property type="entry name" value="CDK_inhib_pln"/>
    <property type="match status" value="1"/>
</dbReference>
<keyword evidence="3 5" id="KW-0649">Protein kinase inhibitor</keyword>
<evidence type="ECO:0000259" key="6">
    <source>
        <dbReference type="Pfam" id="PF02234"/>
    </source>
</evidence>
<comment type="caution">
    <text evidence="7">The sequence shown here is derived from an EMBL/GenBank/DDBJ whole genome shotgun (WGS) entry which is preliminary data.</text>
</comment>
<dbReference type="PANTHER" id="PTHR46776">
    <property type="entry name" value="CYCLIN-DEPENDENT KINASE INHIBITOR 4-RELATED"/>
    <property type="match status" value="1"/>
</dbReference>
<reference evidence="7" key="2">
    <citation type="journal article" date="2024" name="Plant">
        <title>Genomic evolution and insights into agronomic trait innovations of Sesamum species.</title>
        <authorList>
            <person name="Miao H."/>
            <person name="Wang L."/>
            <person name="Qu L."/>
            <person name="Liu H."/>
            <person name="Sun Y."/>
            <person name="Le M."/>
            <person name="Wang Q."/>
            <person name="Wei S."/>
            <person name="Zheng Y."/>
            <person name="Lin W."/>
            <person name="Duan Y."/>
            <person name="Cao H."/>
            <person name="Xiong S."/>
            <person name="Wang X."/>
            <person name="Wei L."/>
            <person name="Li C."/>
            <person name="Ma Q."/>
            <person name="Ju M."/>
            <person name="Zhao R."/>
            <person name="Li G."/>
            <person name="Mu C."/>
            <person name="Tian Q."/>
            <person name="Mei H."/>
            <person name="Zhang T."/>
            <person name="Gao T."/>
            <person name="Zhang H."/>
        </authorList>
    </citation>
    <scope>NUCLEOTIDE SEQUENCE</scope>
    <source>
        <strain evidence="7">3651</strain>
    </source>
</reference>
<dbReference type="InterPro" id="IPR044898">
    <property type="entry name" value="CDI_dom_sf"/>
</dbReference>
<reference evidence="7" key="1">
    <citation type="submission" date="2020-06" db="EMBL/GenBank/DDBJ databases">
        <authorList>
            <person name="Li T."/>
            <person name="Hu X."/>
            <person name="Zhang T."/>
            <person name="Song X."/>
            <person name="Zhang H."/>
            <person name="Dai N."/>
            <person name="Sheng W."/>
            <person name="Hou X."/>
            <person name="Wei L."/>
        </authorList>
    </citation>
    <scope>NUCLEOTIDE SEQUENCE</scope>
    <source>
        <strain evidence="7">3651</strain>
        <tissue evidence="7">Leaf</tissue>
    </source>
</reference>
<evidence type="ECO:0000313" key="8">
    <source>
        <dbReference type="Proteomes" id="UP001293254"/>
    </source>
</evidence>
<sequence length="214" mass="23392">MGKYMRKARARGAAVAVAVALMEISHSSLGVRTRSKTLALQRLQASSPSKSDSCCLQLRSRRLVRPLHQQNCGKARQKCGCVGKDNPEVRGDEEFPATGSIEAEDLGIIEANFGENCLDCGARERSIRESTPCSLIGGNGTISTPGSTTKQACSDAASQRARSLLINVPTASELEAFFAHEEQSQQHVFIEKYNFDMVNDLPLPGHYEWVRVRP</sequence>